<dbReference type="OrthoDB" id="5573898at2759"/>
<dbReference type="Pfam" id="PF08655">
    <property type="entry name" value="DASH_Ask1"/>
    <property type="match status" value="1"/>
</dbReference>
<dbReference type="PANTHER" id="PTHR28200:SF1">
    <property type="entry name" value="DASH COMPLEX SUBUNIT ASK1"/>
    <property type="match status" value="1"/>
</dbReference>
<dbReference type="GO" id="GO:0051301">
    <property type="term" value="P:cell division"/>
    <property type="evidence" value="ECO:0007669"/>
    <property type="project" value="UniProtKB-KW"/>
</dbReference>
<dbReference type="PANTHER" id="PTHR28200">
    <property type="entry name" value="DASH COMPLEX SUBUNIT ASK1"/>
    <property type="match status" value="1"/>
</dbReference>
<keyword evidence="7" id="KW-0963">Cytoplasm</keyword>
<sequence>MSRIPSSATSVSLTEKLDNLEQSITLTLQEIDQNFSRAHAIVTSRILPIVEEYSKQSNAVWDGSKVLKPQQYLCKLGFQFWKQFFESSANVSLSGVEENETANENTLLRQSLESTGKNIGGSSSQSDDDTLYTRKEEESEIHDENYDSLLENEDIMESTPRAPQLNQTREKFDLTERSISYEKSEIEIEKETEFQHQNKKSEDVSATQSYSLNVPDLMTAPTLSPSKPTKHSLSATPKKQGLDPFFHRVLDKNYRLQATPLPMPKIKKTPGNKASWRDLTSPISSPPAAAPQLHADLFSSPTRPRHAKVAATRTPGISVQTPFKGKLDKNSSKPIVKEEISWESDSEEDAEDVYRELGMSPPKTIQFNLSQSKLLQTPAREASQRIVQDLLATAGARFNESDTDNSPSMIMRSEMSDDF</sequence>
<evidence type="ECO:0000256" key="10">
    <source>
        <dbReference type="ARBA" id="ARBA00022776"/>
    </source>
</evidence>
<evidence type="ECO:0000256" key="14">
    <source>
        <dbReference type="ARBA" id="ARBA00023242"/>
    </source>
</evidence>
<comment type="subcellular location">
    <subcellularLocation>
        <location evidence="3">Chromosome</location>
        <location evidence="3">Centromere</location>
        <location evidence="3">Kinetochore</location>
    </subcellularLocation>
    <subcellularLocation>
        <location evidence="2">Cytoplasm</location>
        <location evidence="2">Cytoskeleton</location>
        <location evidence="2">Spindle</location>
    </subcellularLocation>
    <subcellularLocation>
        <location evidence="1">Nucleus</location>
    </subcellularLocation>
</comment>
<dbReference type="GO" id="GO:0008608">
    <property type="term" value="P:attachment of spindle microtubules to kinetochore"/>
    <property type="evidence" value="ECO:0007669"/>
    <property type="project" value="InterPro"/>
</dbReference>
<evidence type="ECO:0000256" key="5">
    <source>
        <dbReference type="ARBA" id="ARBA00014520"/>
    </source>
</evidence>
<protein>
    <recommendedName>
        <fullName evidence="5">DASH complex subunit ASK1</fullName>
    </recommendedName>
</protein>
<dbReference type="AlphaFoldDB" id="A0A420HJW6"/>
<feature type="compositionally biased region" description="Basic and acidic residues" evidence="17">
    <location>
        <begin position="131"/>
        <end position="145"/>
    </location>
</feature>
<dbReference type="GO" id="GO:0042729">
    <property type="term" value="C:DASH complex"/>
    <property type="evidence" value="ECO:0007669"/>
    <property type="project" value="InterPro"/>
</dbReference>
<keyword evidence="10" id="KW-0498">Mitosis</keyword>
<feature type="region of interest" description="Disordered" evidence="17">
    <location>
        <begin position="398"/>
        <end position="419"/>
    </location>
</feature>
<proteinExistence type="inferred from homology"/>
<dbReference type="EMBL" id="MCBR01018753">
    <property type="protein sequence ID" value="RKF57731.1"/>
    <property type="molecule type" value="Genomic_DNA"/>
</dbReference>
<evidence type="ECO:0000256" key="6">
    <source>
        <dbReference type="ARBA" id="ARBA00022454"/>
    </source>
</evidence>
<keyword evidence="16" id="KW-0137">Centromere</keyword>
<evidence type="ECO:0000256" key="8">
    <source>
        <dbReference type="ARBA" id="ARBA00022618"/>
    </source>
</evidence>
<evidence type="ECO:0000313" key="19">
    <source>
        <dbReference type="Proteomes" id="UP000285405"/>
    </source>
</evidence>
<keyword evidence="8" id="KW-0132">Cell division</keyword>
<feature type="region of interest" description="Disordered" evidence="17">
    <location>
        <begin position="216"/>
        <end position="240"/>
    </location>
</feature>
<organism evidence="18 19">
    <name type="scientific">Golovinomyces cichoracearum</name>
    <dbReference type="NCBI Taxonomy" id="62708"/>
    <lineage>
        <taxon>Eukaryota</taxon>
        <taxon>Fungi</taxon>
        <taxon>Dikarya</taxon>
        <taxon>Ascomycota</taxon>
        <taxon>Pezizomycotina</taxon>
        <taxon>Leotiomycetes</taxon>
        <taxon>Erysiphales</taxon>
        <taxon>Erysiphaceae</taxon>
        <taxon>Golovinomyces</taxon>
    </lineage>
</organism>
<keyword evidence="12" id="KW-0995">Kinetochore</keyword>
<feature type="region of interest" description="Disordered" evidence="17">
    <location>
        <begin position="114"/>
        <end position="152"/>
    </location>
</feature>
<evidence type="ECO:0000256" key="1">
    <source>
        <dbReference type="ARBA" id="ARBA00004123"/>
    </source>
</evidence>
<evidence type="ECO:0000256" key="12">
    <source>
        <dbReference type="ARBA" id="ARBA00022838"/>
    </source>
</evidence>
<keyword evidence="15" id="KW-0131">Cell cycle</keyword>
<gene>
    <name evidence="18" type="ORF">GcC1_187036</name>
</gene>
<keyword evidence="9" id="KW-0493">Microtubule</keyword>
<evidence type="ECO:0000256" key="15">
    <source>
        <dbReference type="ARBA" id="ARBA00023306"/>
    </source>
</evidence>
<reference evidence="18 19" key="1">
    <citation type="journal article" date="2018" name="BMC Genomics">
        <title>Comparative genome analyses reveal sequence features reflecting distinct modes of host-adaptation between dicot and monocot powdery mildew.</title>
        <authorList>
            <person name="Wu Y."/>
            <person name="Ma X."/>
            <person name="Pan Z."/>
            <person name="Kale S.D."/>
            <person name="Song Y."/>
            <person name="King H."/>
            <person name="Zhang Q."/>
            <person name="Presley C."/>
            <person name="Deng X."/>
            <person name="Wei C.I."/>
            <person name="Xiao S."/>
        </authorList>
    </citation>
    <scope>NUCLEOTIDE SEQUENCE [LARGE SCALE GENOMIC DNA]</scope>
    <source>
        <strain evidence="18">UCSC1</strain>
    </source>
</reference>
<keyword evidence="14" id="KW-0539">Nucleus</keyword>
<evidence type="ECO:0000313" key="18">
    <source>
        <dbReference type="EMBL" id="RKF57731.1"/>
    </source>
</evidence>
<dbReference type="GO" id="GO:0072686">
    <property type="term" value="C:mitotic spindle"/>
    <property type="evidence" value="ECO:0007669"/>
    <property type="project" value="InterPro"/>
</dbReference>
<feature type="compositionally biased region" description="Polar residues" evidence="17">
    <location>
        <begin position="221"/>
        <end position="237"/>
    </location>
</feature>
<name>A0A420HJW6_9PEZI</name>
<accession>A0A420HJW6</accession>
<evidence type="ECO:0000256" key="4">
    <source>
        <dbReference type="ARBA" id="ARBA00010731"/>
    </source>
</evidence>
<dbReference type="GO" id="GO:0005874">
    <property type="term" value="C:microtubule"/>
    <property type="evidence" value="ECO:0007669"/>
    <property type="project" value="UniProtKB-KW"/>
</dbReference>
<comment type="caution">
    <text evidence="18">The sequence shown here is derived from an EMBL/GenBank/DDBJ whole genome shotgun (WGS) entry which is preliminary data.</text>
</comment>
<feature type="compositionally biased region" description="Polar residues" evidence="17">
    <location>
        <begin position="114"/>
        <end position="125"/>
    </location>
</feature>
<evidence type="ECO:0000256" key="16">
    <source>
        <dbReference type="ARBA" id="ARBA00023328"/>
    </source>
</evidence>
<evidence type="ECO:0000256" key="3">
    <source>
        <dbReference type="ARBA" id="ARBA00004629"/>
    </source>
</evidence>
<evidence type="ECO:0000256" key="17">
    <source>
        <dbReference type="SAM" id="MobiDB-lite"/>
    </source>
</evidence>
<keyword evidence="6" id="KW-0158">Chromosome</keyword>
<evidence type="ECO:0000256" key="11">
    <source>
        <dbReference type="ARBA" id="ARBA00022829"/>
    </source>
</evidence>
<keyword evidence="13" id="KW-0206">Cytoskeleton</keyword>
<dbReference type="GO" id="GO:0044732">
    <property type="term" value="C:mitotic spindle pole body"/>
    <property type="evidence" value="ECO:0007669"/>
    <property type="project" value="TreeGrafter"/>
</dbReference>
<dbReference type="InterPro" id="IPR013964">
    <property type="entry name" value="DASH_Ask1"/>
</dbReference>
<comment type="similarity">
    <text evidence="4">Belongs to the DASH complex ASK1 family.</text>
</comment>
<evidence type="ECO:0000256" key="9">
    <source>
        <dbReference type="ARBA" id="ARBA00022701"/>
    </source>
</evidence>
<evidence type="ECO:0000256" key="7">
    <source>
        <dbReference type="ARBA" id="ARBA00022490"/>
    </source>
</evidence>
<evidence type="ECO:0000256" key="13">
    <source>
        <dbReference type="ARBA" id="ARBA00023212"/>
    </source>
</evidence>
<evidence type="ECO:0000256" key="2">
    <source>
        <dbReference type="ARBA" id="ARBA00004186"/>
    </source>
</evidence>
<keyword evidence="11" id="KW-0159">Chromosome partition</keyword>
<dbReference type="Proteomes" id="UP000285405">
    <property type="component" value="Unassembled WGS sequence"/>
</dbReference>